<dbReference type="AlphaFoldDB" id="A0A0F8YMK8"/>
<name>A0A0F8YMK8_9ZZZZ</name>
<dbReference type="EMBL" id="LAZR01056074">
    <property type="protein sequence ID" value="KKK74970.1"/>
    <property type="molecule type" value="Genomic_DNA"/>
</dbReference>
<accession>A0A0F8YMK8</accession>
<feature type="region of interest" description="Disordered" evidence="1">
    <location>
        <begin position="209"/>
        <end position="244"/>
    </location>
</feature>
<protein>
    <submittedName>
        <fullName evidence="2">Uncharacterized protein</fullName>
    </submittedName>
</protein>
<gene>
    <name evidence="2" type="ORF">LCGC14_2878440</name>
</gene>
<proteinExistence type="predicted"/>
<evidence type="ECO:0000313" key="2">
    <source>
        <dbReference type="EMBL" id="KKK74970.1"/>
    </source>
</evidence>
<sequence length="244" mass="26426">TQDDAVRLMSQMMGQHTTPEAVMALAKDPPPEILKAFPAGLKRFQQMAEDRAQVLKYVFEETGAKQFRPETRRVPAGLDNLQRKASDHGLQVIPRGRFTQGAARPHPSTAGREVIDSFQMMLGGQNVRKFKSVKQADAWVTALEEGKIDPTDIHELRALAHPRSIDVVYNGNGTVTLTNTMSGETFQGARNLKEATEVVRQAPNIASATREIGPPVPVGTHPPLSGTGSIGTMAAEQPPLASVC</sequence>
<organism evidence="2">
    <name type="scientific">marine sediment metagenome</name>
    <dbReference type="NCBI Taxonomy" id="412755"/>
    <lineage>
        <taxon>unclassified sequences</taxon>
        <taxon>metagenomes</taxon>
        <taxon>ecological metagenomes</taxon>
    </lineage>
</organism>
<evidence type="ECO:0000256" key="1">
    <source>
        <dbReference type="SAM" id="MobiDB-lite"/>
    </source>
</evidence>
<comment type="caution">
    <text evidence="2">The sequence shown here is derived from an EMBL/GenBank/DDBJ whole genome shotgun (WGS) entry which is preliminary data.</text>
</comment>
<feature type="non-terminal residue" evidence="2">
    <location>
        <position position="1"/>
    </location>
</feature>
<reference evidence="2" key="1">
    <citation type="journal article" date="2015" name="Nature">
        <title>Complex archaea that bridge the gap between prokaryotes and eukaryotes.</title>
        <authorList>
            <person name="Spang A."/>
            <person name="Saw J.H."/>
            <person name="Jorgensen S.L."/>
            <person name="Zaremba-Niedzwiedzka K."/>
            <person name="Martijn J."/>
            <person name="Lind A.E."/>
            <person name="van Eijk R."/>
            <person name="Schleper C."/>
            <person name="Guy L."/>
            <person name="Ettema T.J."/>
        </authorList>
    </citation>
    <scope>NUCLEOTIDE SEQUENCE</scope>
</reference>